<proteinExistence type="predicted"/>
<dbReference type="STRING" id="164328.H3GL18"/>
<feature type="compositionally biased region" description="Polar residues" evidence="1">
    <location>
        <begin position="38"/>
        <end position="56"/>
    </location>
</feature>
<feature type="compositionally biased region" description="Low complexity" evidence="1">
    <location>
        <begin position="253"/>
        <end position="309"/>
    </location>
</feature>
<feature type="region of interest" description="Disordered" evidence="1">
    <location>
        <begin position="33"/>
        <end position="56"/>
    </location>
</feature>
<evidence type="ECO:0008006" key="5">
    <source>
        <dbReference type="Google" id="ProtNLM"/>
    </source>
</evidence>
<dbReference type="EMBL" id="DS566018">
    <property type="status" value="NOT_ANNOTATED_CDS"/>
    <property type="molecule type" value="Genomic_DNA"/>
</dbReference>
<dbReference type="RefSeq" id="XP_067738380.1">
    <property type="nucleotide sequence ID" value="XM_067884354.1"/>
</dbReference>
<feature type="chain" id="PRO_5003586552" description="Chitin-binding type-4 domain-containing protein" evidence="2">
    <location>
        <begin position="25"/>
        <end position="334"/>
    </location>
</feature>
<dbReference type="InParanoid" id="H3GL18"/>
<reference evidence="3" key="2">
    <citation type="submission" date="2015-06" db="UniProtKB">
        <authorList>
            <consortium name="EnsemblProtists"/>
        </authorList>
    </citation>
    <scope>IDENTIFICATION</scope>
    <source>
        <strain evidence="3">Pr102</strain>
    </source>
</reference>
<evidence type="ECO:0000313" key="3">
    <source>
        <dbReference type="EnsemblProtists" id="Phyra77026"/>
    </source>
</evidence>
<feature type="region of interest" description="Disordered" evidence="1">
    <location>
        <begin position="245"/>
        <end position="334"/>
    </location>
</feature>
<accession>H3GL18</accession>
<dbReference type="EnsemblProtists" id="Phyra77026">
    <property type="protein sequence ID" value="Phyra77026"/>
    <property type="gene ID" value="Phyra77026"/>
</dbReference>
<protein>
    <recommendedName>
        <fullName evidence="5">Chitin-binding type-4 domain-containing protein</fullName>
    </recommendedName>
</protein>
<dbReference type="HOGENOM" id="CLU_057971_0_0_1"/>
<dbReference type="GeneID" id="94220150"/>
<evidence type="ECO:0000313" key="4">
    <source>
        <dbReference type="Proteomes" id="UP000005238"/>
    </source>
</evidence>
<evidence type="ECO:0000256" key="2">
    <source>
        <dbReference type="SAM" id="SignalP"/>
    </source>
</evidence>
<dbReference type="AlphaFoldDB" id="H3GL18"/>
<dbReference type="VEuPathDB" id="FungiDB:KRP22_8266"/>
<dbReference type="Gene3D" id="2.70.50.70">
    <property type="match status" value="1"/>
</dbReference>
<organism evidence="3 4">
    <name type="scientific">Phytophthora ramorum</name>
    <name type="common">Sudden oak death agent</name>
    <dbReference type="NCBI Taxonomy" id="164328"/>
    <lineage>
        <taxon>Eukaryota</taxon>
        <taxon>Sar</taxon>
        <taxon>Stramenopiles</taxon>
        <taxon>Oomycota</taxon>
        <taxon>Peronosporomycetes</taxon>
        <taxon>Peronosporales</taxon>
        <taxon>Peronosporaceae</taxon>
        <taxon>Phytophthora</taxon>
    </lineage>
</organism>
<dbReference type="Proteomes" id="UP000005238">
    <property type="component" value="Unassembled WGS sequence"/>
</dbReference>
<sequence>MKFLPLSLVAFAALNVFTPASVEAHSWLVKPVSRETGPRTTDGTVGCPNTSPGTPTSFAPGETIDVRYWRNNHLGGFIRWAISPVGTETASDFDGSVFFYTCRESGPDCVPADGSTSRYAGDNSGDYTISCGDTITLPNWLDEGDYVLQWVWFSVGSSYGNIGWAEPQFVSCADITLTSAGSSSEPECPTFVGGDRVTKNEDLGSDECFYFYTNSIESTQYKGSNDDYEQYYMFGKPSYVENCSGSTAGNGNSTAPSTQTPSTTAPSSTTESPDTGNSASNPPTSTPTSTEPDASASEATSTGSSVAGDATDDTDESSSDGYPPWGGCKSKKRG</sequence>
<dbReference type="OrthoDB" id="119923at2759"/>
<keyword evidence="4" id="KW-1185">Reference proteome</keyword>
<dbReference type="VEuPathDB" id="FungiDB:KRP23_13622"/>
<dbReference type="OMA" id="SIEAHSW"/>
<name>H3GL18_PHYRM</name>
<evidence type="ECO:0000256" key="1">
    <source>
        <dbReference type="SAM" id="MobiDB-lite"/>
    </source>
</evidence>
<dbReference type="eggNOG" id="ENOG502SAJC">
    <property type="taxonomic scope" value="Eukaryota"/>
</dbReference>
<keyword evidence="2" id="KW-0732">Signal</keyword>
<feature type="signal peptide" evidence="2">
    <location>
        <begin position="1"/>
        <end position="24"/>
    </location>
</feature>
<reference evidence="4" key="1">
    <citation type="journal article" date="2006" name="Science">
        <title>Phytophthora genome sequences uncover evolutionary origins and mechanisms of pathogenesis.</title>
        <authorList>
            <person name="Tyler B.M."/>
            <person name="Tripathy S."/>
            <person name="Zhang X."/>
            <person name="Dehal P."/>
            <person name="Jiang R.H."/>
            <person name="Aerts A."/>
            <person name="Arredondo F.D."/>
            <person name="Baxter L."/>
            <person name="Bensasson D."/>
            <person name="Beynon J.L."/>
            <person name="Chapman J."/>
            <person name="Damasceno C.M."/>
            <person name="Dorrance A.E."/>
            <person name="Dou D."/>
            <person name="Dickerman A.W."/>
            <person name="Dubchak I.L."/>
            <person name="Garbelotto M."/>
            <person name="Gijzen M."/>
            <person name="Gordon S.G."/>
            <person name="Govers F."/>
            <person name="Grunwald N.J."/>
            <person name="Huang W."/>
            <person name="Ivors K.L."/>
            <person name="Jones R.W."/>
            <person name="Kamoun S."/>
            <person name="Krampis K."/>
            <person name="Lamour K.H."/>
            <person name="Lee M.K."/>
            <person name="McDonald W.H."/>
            <person name="Medina M."/>
            <person name="Meijer H.J."/>
            <person name="Nordberg E.K."/>
            <person name="Maclean D.J."/>
            <person name="Ospina-Giraldo M.D."/>
            <person name="Morris P.F."/>
            <person name="Phuntumart V."/>
            <person name="Putnam N.H."/>
            <person name="Rash S."/>
            <person name="Rose J.K."/>
            <person name="Sakihama Y."/>
            <person name="Salamov A.A."/>
            <person name="Savidor A."/>
            <person name="Scheuring C.F."/>
            <person name="Smith B.M."/>
            <person name="Sobral B.W."/>
            <person name="Terry A."/>
            <person name="Torto-Alalibo T.A."/>
            <person name="Win J."/>
            <person name="Xu Z."/>
            <person name="Zhang H."/>
            <person name="Grigoriev I.V."/>
            <person name="Rokhsar D.S."/>
            <person name="Boore J.L."/>
        </authorList>
    </citation>
    <scope>NUCLEOTIDE SEQUENCE [LARGE SCALE GENOMIC DNA]</scope>
    <source>
        <strain evidence="4">Pr102</strain>
    </source>
</reference>